<keyword evidence="10 15" id="KW-0234">DNA repair</keyword>
<dbReference type="InterPro" id="IPR004609">
    <property type="entry name" value="ATP-dep_DNA_helicase_RecG"/>
</dbReference>
<keyword evidence="9 15" id="KW-0233">DNA recombination</keyword>
<dbReference type="Pfam" id="PF19833">
    <property type="entry name" value="RecG_dom3_C"/>
    <property type="match status" value="1"/>
</dbReference>
<keyword evidence="4 15" id="KW-0227">DNA damage</keyword>
<evidence type="ECO:0000256" key="8">
    <source>
        <dbReference type="ARBA" id="ARBA00023125"/>
    </source>
</evidence>
<dbReference type="InterPro" id="IPR012340">
    <property type="entry name" value="NA-bd_OB-fold"/>
</dbReference>
<dbReference type="InterPro" id="IPR033454">
    <property type="entry name" value="RecG_wedge"/>
</dbReference>
<evidence type="ECO:0000256" key="7">
    <source>
        <dbReference type="ARBA" id="ARBA00022840"/>
    </source>
</evidence>
<dbReference type="CDD" id="cd18811">
    <property type="entry name" value="SF2_C_RecG"/>
    <property type="match status" value="1"/>
</dbReference>
<dbReference type="AlphaFoldDB" id="A0A2M7T7B5"/>
<dbReference type="Pfam" id="PF00270">
    <property type="entry name" value="DEAD"/>
    <property type="match status" value="1"/>
</dbReference>
<comment type="catalytic activity">
    <reaction evidence="14 15">
        <text>ATP + H2O = ADP + phosphate + H(+)</text>
        <dbReference type="Rhea" id="RHEA:13065"/>
        <dbReference type="ChEBI" id="CHEBI:15377"/>
        <dbReference type="ChEBI" id="CHEBI:15378"/>
        <dbReference type="ChEBI" id="CHEBI:30616"/>
        <dbReference type="ChEBI" id="CHEBI:43474"/>
        <dbReference type="ChEBI" id="CHEBI:456216"/>
        <dbReference type="EC" id="5.6.2.4"/>
    </reaction>
</comment>
<evidence type="ECO:0000256" key="13">
    <source>
        <dbReference type="ARBA" id="ARBA00034808"/>
    </source>
</evidence>
<evidence type="ECO:0000256" key="4">
    <source>
        <dbReference type="ARBA" id="ARBA00022763"/>
    </source>
</evidence>
<evidence type="ECO:0000259" key="17">
    <source>
        <dbReference type="PROSITE" id="PS51194"/>
    </source>
</evidence>
<dbReference type="Gene3D" id="2.40.50.140">
    <property type="entry name" value="Nucleic acid-binding proteins"/>
    <property type="match status" value="1"/>
</dbReference>
<evidence type="ECO:0000256" key="5">
    <source>
        <dbReference type="ARBA" id="ARBA00022801"/>
    </source>
</evidence>
<reference evidence="19" key="1">
    <citation type="submission" date="2017-09" db="EMBL/GenBank/DDBJ databases">
        <title>Depth-based differentiation of microbial function through sediment-hosted aquifers and enrichment of novel symbionts in the deep terrestrial subsurface.</title>
        <authorList>
            <person name="Probst A.J."/>
            <person name="Ladd B."/>
            <person name="Jarett J.K."/>
            <person name="Geller-Mcgrath D.E."/>
            <person name="Sieber C.M.K."/>
            <person name="Emerson J.B."/>
            <person name="Anantharaman K."/>
            <person name="Thomas B.C."/>
            <person name="Malmstrom R."/>
            <person name="Stieglmeier M."/>
            <person name="Klingl A."/>
            <person name="Woyke T."/>
            <person name="Ryan C.M."/>
            <person name="Banfield J.F."/>
        </authorList>
    </citation>
    <scope>NUCLEOTIDE SEQUENCE [LARGE SCALE GENOMIC DNA]</scope>
</reference>
<dbReference type="GO" id="GO:0043138">
    <property type="term" value="F:3'-5' DNA helicase activity"/>
    <property type="evidence" value="ECO:0007669"/>
    <property type="project" value="UniProtKB-EC"/>
</dbReference>
<dbReference type="PANTHER" id="PTHR47964">
    <property type="entry name" value="ATP-DEPENDENT DNA HELICASE HOMOLOG RECG, CHLOROPLASTIC"/>
    <property type="match status" value="1"/>
</dbReference>
<protein>
    <recommendedName>
        <fullName evidence="2 15">ATP-dependent DNA helicase RecG</fullName>
        <ecNumber evidence="13 15">5.6.2.4</ecNumber>
    </recommendedName>
</protein>
<dbReference type="InterPro" id="IPR027417">
    <property type="entry name" value="P-loop_NTPase"/>
</dbReference>
<dbReference type="NCBIfam" id="NF008165">
    <property type="entry name" value="PRK10917.1-3"/>
    <property type="match status" value="1"/>
</dbReference>
<dbReference type="GO" id="GO:0006281">
    <property type="term" value="P:DNA repair"/>
    <property type="evidence" value="ECO:0007669"/>
    <property type="project" value="UniProtKB-UniRule"/>
</dbReference>
<dbReference type="NCBIfam" id="NF008168">
    <property type="entry name" value="PRK10917.2-2"/>
    <property type="match status" value="1"/>
</dbReference>
<organism evidence="18 19">
    <name type="scientific">Candidatus Aquicultor secundus</name>
    <dbReference type="NCBI Taxonomy" id="1973895"/>
    <lineage>
        <taxon>Bacteria</taxon>
        <taxon>Bacillati</taxon>
        <taxon>Actinomycetota</taxon>
        <taxon>Candidatus Aquicultoria</taxon>
        <taxon>Candidatus Aquicultorales</taxon>
        <taxon>Candidatus Aquicultoraceae</taxon>
        <taxon>Candidatus Aquicultor</taxon>
    </lineage>
</organism>
<dbReference type="RefSeq" id="WP_286678542.1">
    <property type="nucleotide sequence ID" value="NZ_MNXI01000090.1"/>
</dbReference>
<keyword evidence="3 15" id="KW-0547">Nucleotide-binding</keyword>
<keyword evidence="8" id="KW-0238">DNA-binding</keyword>
<dbReference type="InterPro" id="IPR001650">
    <property type="entry name" value="Helicase_C-like"/>
</dbReference>
<dbReference type="GO" id="GO:0003677">
    <property type="term" value="F:DNA binding"/>
    <property type="evidence" value="ECO:0007669"/>
    <property type="project" value="UniProtKB-KW"/>
</dbReference>
<evidence type="ECO:0000256" key="6">
    <source>
        <dbReference type="ARBA" id="ARBA00022806"/>
    </source>
</evidence>
<proteinExistence type="inferred from homology"/>
<dbReference type="SUPFAM" id="SSF52540">
    <property type="entry name" value="P-loop containing nucleoside triphosphate hydrolases"/>
    <property type="match status" value="2"/>
</dbReference>
<dbReference type="GO" id="GO:0005524">
    <property type="term" value="F:ATP binding"/>
    <property type="evidence" value="ECO:0007669"/>
    <property type="project" value="UniProtKB-KW"/>
</dbReference>
<feature type="domain" description="Helicase C-terminal" evidence="17">
    <location>
        <begin position="469"/>
        <end position="634"/>
    </location>
</feature>
<dbReference type="InterPro" id="IPR045562">
    <property type="entry name" value="RecG_dom3_C"/>
</dbReference>
<sequence>MSNSQNKSNNTTALNQPVSKVKFVGGVTVGHLKKLGIETVGDLLVHFPHRYLDLSRMRKIGELKGGESATIIGEVREVKSRRSKRGMSVVNVSIFDGTGYITGTWFNQPFITKRLKEGMQVTFSGKISYKYRQLQIDNPFYDILSENSAEPIHSGRIIPIHPATQNLTTNTLRRIIKNALDEYGEVPEPLPADLRKRNDLLPKSIALKEIHFPTSRGALVKARARFIFEELFLMQLGLAARKKHIKTQTKGIAHRRDGDLIRRFYEALPFELTADQKKVIDEIQTDMEKPIPMNRLLQGEVGSGKTMVALAALLTSVQSGYQAAMMAPTEVLANQHYLKLKDMLANLGVQTALLTGTLSRKERERLIQSVRDGDIDIIIGTHAIIQDAVDFKRLGVAVIDEQHRFGVQQRITLKEKGYFPDILIMSATPIPRTLSLTLYGDLDVSIIKELPGGRKVGEHIKTVLLKDTQRDKAYEKIRSEVGAGRQAYIVCPLIEESDKLEVKAVTEEADRLKNEIFPDLNVGLIHGKLKSAEKEETMRQFNAGELDILISTTVIEVGIDIPNATVMLVEDADRFGLAQLHQLRGRIGRGGHKSYCILFASMTTDEANQRMEAIRTVNDGFLLAEADLKIRGEGQIFGTRQSGLPDLKLAKLTRDIEILSTARKEAFTIVDADPTLATKQNLPLRHEVKAKFGNSLDWLFQA</sequence>
<comment type="caution">
    <text evidence="18">The sequence shown here is derived from an EMBL/GenBank/DDBJ whole genome shotgun (WGS) entry which is preliminary data.</text>
</comment>
<dbReference type="Gene3D" id="3.40.50.300">
    <property type="entry name" value="P-loop containing nucleotide triphosphate hydrolases"/>
    <property type="match status" value="2"/>
</dbReference>
<evidence type="ECO:0000313" key="19">
    <source>
        <dbReference type="Proteomes" id="UP000230956"/>
    </source>
</evidence>
<comment type="catalytic activity">
    <reaction evidence="12 15">
        <text>Couples ATP hydrolysis with the unwinding of duplex DNA by translocating in the 3'-5' direction.</text>
        <dbReference type="EC" id="5.6.2.4"/>
    </reaction>
</comment>
<evidence type="ECO:0000256" key="12">
    <source>
        <dbReference type="ARBA" id="ARBA00034617"/>
    </source>
</evidence>
<dbReference type="InterPro" id="IPR014001">
    <property type="entry name" value="Helicase_ATP-bd"/>
</dbReference>
<dbReference type="GO" id="GO:0006310">
    <property type="term" value="P:DNA recombination"/>
    <property type="evidence" value="ECO:0007669"/>
    <property type="project" value="UniProtKB-UniRule"/>
</dbReference>
<dbReference type="PROSITE" id="PS51192">
    <property type="entry name" value="HELICASE_ATP_BIND_1"/>
    <property type="match status" value="1"/>
</dbReference>
<accession>A0A2M7T7B5</accession>
<dbReference type="GO" id="GO:0016887">
    <property type="term" value="F:ATP hydrolysis activity"/>
    <property type="evidence" value="ECO:0007669"/>
    <property type="project" value="RHEA"/>
</dbReference>
<dbReference type="InterPro" id="IPR011545">
    <property type="entry name" value="DEAD/DEAH_box_helicase_dom"/>
</dbReference>
<keyword evidence="5 15" id="KW-0378">Hydrolase</keyword>
<keyword evidence="6 15" id="KW-0347">Helicase</keyword>
<keyword evidence="7 15" id="KW-0067">ATP-binding</keyword>
<evidence type="ECO:0000256" key="3">
    <source>
        <dbReference type="ARBA" id="ARBA00022741"/>
    </source>
</evidence>
<evidence type="ECO:0000256" key="9">
    <source>
        <dbReference type="ARBA" id="ARBA00023172"/>
    </source>
</evidence>
<evidence type="ECO:0000256" key="10">
    <source>
        <dbReference type="ARBA" id="ARBA00023204"/>
    </source>
</evidence>
<dbReference type="NCBIfam" id="TIGR00643">
    <property type="entry name" value="recG"/>
    <property type="match status" value="1"/>
</dbReference>
<evidence type="ECO:0000256" key="11">
    <source>
        <dbReference type="ARBA" id="ARBA00023235"/>
    </source>
</evidence>
<dbReference type="CDD" id="cd17992">
    <property type="entry name" value="DEXHc_RecG"/>
    <property type="match status" value="1"/>
</dbReference>
<dbReference type="PANTHER" id="PTHR47964:SF1">
    <property type="entry name" value="ATP-DEPENDENT DNA HELICASE HOMOLOG RECG, CHLOROPLASTIC"/>
    <property type="match status" value="1"/>
</dbReference>
<gene>
    <name evidence="18" type="ORF">COY37_07165</name>
</gene>
<keyword evidence="11" id="KW-0413">Isomerase</keyword>
<evidence type="ECO:0000256" key="14">
    <source>
        <dbReference type="ARBA" id="ARBA00048988"/>
    </source>
</evidence>
<dbReference type="PROSITE" id="PS51194">
    <property type="entry name" value="HELICASE_CTER"/>
    <property type="match status" value="1"/>
</dbReference>
<evidence type="ECO:0000256" key="15">
    <source>
        <dbReference type="RuleBase" id="RU363016"/>
    </source>
</evidence>
<dbReference type="EMBL" id="PFNG01000168">
    <property type="protein sequence ID" value="PIZ37594.1"/>
    <property type="molecule type" value="Genomic_DNA"/>
</dbReference>
<evidence type="ECO:0000313" key="18">
    <source>
        <dbReference type="EMBL" id="PIZ37594.1"/>
    </source>
</evidence>
<dbReference type="CDD" id="cd04488">
    <property type="entry name" value="RecG_wedge_OBF"/>
    <property type="match status" value="1"/>
</dbReference>
<dbReference type="SMART" id="SM00487">
    <property type="entry name" value="DEXDc"/>
    <property type="match status" value="1"/>
</dbReference>
<dbReference type="Pfam" id="PF00271">
    <property type="entry name" value="Helicase_C"/>
    <property type="match status" value="1"/>
</dbReference>
<evidence type="ECO:0000256" key="1">
    <source>
        <dbReference type="ARBA" id="ARBA00007504"/>
    </source>
</evidence>
<name>A0A2M7T7B5_9ACTN</name>
<dbReference type="EC" id="5.6.2.4" evidence="13 15"/>
<comment type="function">
    <text evidence="15">Plays a critical role in recombination and DNA repair. Helps process Holliday junction intermediates to mature products by catalyzing branch migration. Has replication fork regression activity, unwinds stalled or blocked replication forks to make a HJ that can be resolved. Has a DNA unwinding activity characteristic of a DNA helicase with 3'-5' polarity.</text>
</comment>
<evidence type="ECO:0000259" key="16">
    <source>
        <dbReference type="PROSITE" id="PS51192"/>
    </source>
</evidence>
<dbReference type="SMART" id="SM00490">
    <property type="entry name" value="HELICc"/>
    <property type="match status" value="2"/>
</dbReference>
<evidence type="ECO:0000256" key="2">
    <source>
        <dbReference type="ARBA" id="ARBA00017846"/>
    </source>
</evidence>
<comment type="similarity">
    <text evidence="1 15">Belongs to the helicase family. RecG subfamily.</text>
</comment>
<dbReference type="SUPFAM" id="SSF50249">
    <property type="entry name" value="Nucleic acid-binding proteins"/>
    <property type="match status" value="1"/>
</dbReference>
<dbReference type="InterPro" id="IPR047112">
    <property type="entry name" value="RecG/Mfd"/>
</dbReference>
<dbReference type="Pfam" id="PF17191">
    <property type="entry name" value="RecG_wedge"/>
    <property type="match status" value="1"/>
</dbReference>
<feature type="domain" description="Helicase ATP-binding" evidence="16">
    <location>
        <begin position="286"/>
        <end position="447"/>
    </location>
</feature>
<dbReference type="Proteomes" id="UP000230956">
    <property type="component" value="Unassembled WGS sequence"/>
</dbReference>